<feature type="domain" description="Integrase catalytic" evidence="2">
    <location>
        <begin position="55"/>
        <end position="221"/>
    </location>
</feature>
<dbReference type="STRING" id="870435.A0A0C3I9X5"/>
<accession>A0A0C3I9X5</accession>
<proteinExistence type="predicted"/>
<keyword evidence="1" id="KW-0694">RNA-binding</keyword>
<dbReference type="OrthoDB" id="2680264at2759"/>
<dbReference type="InterPro" id="IPR012337">
    <property type="entry name" value="RNaseH-like_sf"/>
</dbReference>
<dbReference type="Proteomes" id="UP000054217">
    <property type="component" value="Unassembled WGS sequence"/>
</dbReference>
<reference evidence="4" key="2">
    <citation type="submission" date="2015-01" db="EMBL/GenBank/DDBJ databases">
        <title>Evolutionary Origins and Diversification of the Mycorrhizal Mutualists.</title>
        <authorList>
            <consortium name="DOE Joint Genome Institute"/>
            <consortium name="Mycorrhizal Genomics Consortium"/>
            <person name="Kohler A."/>
            <person name="Kuo A."/>
            <person name="Nagy L.G."/>
            <person name="Floudas D."/>
            <person name="Copeland A."/>
            <person name="Barry K.W."/>
            <person name="Cichocki N."/>
            <person name="Veneault-Fourrey C."/>
            <person name="LaButti K."/>
            <person name="Lindquist E.A."/>
            <person name="Lipzen A."/>
            <person name="Lundell T."/>
            <person name="Morin E."/>
            <person name="Murat C."/>
            <person name="Riley R."/>
            <person name="Ohm R."/>
            <person name="Sun H."/>
            <person name="Tunlid A."/>
            <person name="Henrissat B."/>
            <person name="Grigoriev I.V."/>
            <person name="Hibbett D.S."/>
            <person name="Martin F."/>
        </authorList>
    </citation>
    <scope>NUCLEOTIDE SEQUENCE [LARGE SCALE GENOMIC DNA]</scope>
    <source>
        <strain evidence="4">Marx 270</strain>
    </source>
</reference>
<dbReference type="GO" id="GO:0003723">
    <property type="term" value="F:RNA binding"/>
    <property type="evidence" value="ECO:0007669"/>
    <property type="project" value="UniProtKB-KW"/>
</dbReference>
<dbReference type="AlphaFoldDB" id="A0A0C3I9X5"/>
<evidence type="ECO:0000313" key="3">
    <source>
        <dbReference type="EMBL" id="KIN93882.1"/>
    </source>
</evidence>
<dbReference type="InterPro" id="IPR036397">
    <property type="entry name" value="RNaseH_sf"/>
</dbReference>
<evidence type="ECO:0000313" key="4">
    <source>
        <dbReference type="Proteomes" id="UP000054217"/>
    </source>
</evidence>
<dbReference type="PANTHER" id="PTHR37984:SF5">
    <property type="entry name" value="PROTEIN NYNRIN-LIKE"/>
    <property type="match status" value="1"/>
</dbReference>
<dbReference type="InParanoid" id="A0A0C3I9X5"/>
<gene>
    <name evidence="3" type="ORF">M404DRAFT_103164</name>
</gene>
<keyword evidence="4" id="KW-1185">Reference proteome</keyword>
<evidence type="ECO:0000259" key="2">
    <source>
        <dbReference type="PROSITE" id="PS50994"/>
    </source>
</evidence>
<dbReference type="InterPro" id="IPR001584">
    <property type="entry name" value="Integrase_cat-core"/>
</dbReference>
<dbReference type="PROSITE" id="PS50994">
    <property type="entry name" value="INTEGRASE"/>
    <property type="match status" value="1"/>
</dbReference>
<dbReference type="PANTHER" id="PTHR37984">
    <property type="entry name" value="PROTEIN CBG26694"/>
    <property type="match status" value="1"/>
</dbReference>
<reference evidence="3 4" key="1">
    <citation type="submission" date="2014-04" db="EMBL/GenBank/DDBJ databases">
        <authorList>
            <consortium name="DOE Joint Genome Institute"/>
            <person name="Kuo A."/>
            <person name="Kohler A."/>
            <person name="Costa M.D."/>
            <person name="Nagy L.G."/>
            <person name="Floudas D."/>
            <person name="Copeland A."/>
            <person name="Barry K.W."/>
            <person name="Cichocki N."/>
            <person name="Veneault-Fourrey C."/>
            <person name="LaButti K."/>
            <person name="Lindquist E.A."/>
            <person name="Lipzen A."/>
            <person name="Lundell T."/>
            <person name="Morin E."/>
            <person name="Murat C."/>
            <person name="Sun H."/>
            <person name="Tunlid A."/>
            <person name="Henrissat B."/>
            <person name="Grigoriev I.V."/>
            <person name="Hibbett D.S."/>
            <person name="Martin F."/>
            <person name="Nordberg H.P."/>
            <person name="Cantor M.N."/>
            <person name="Hua S.X."/>
        </authorList>
    </citation>
    <scope>NUCLEOTIDE SEQUENCE [LARGE SCALE GENOMIC DNA]</scope>
    <source>
        <strain evidence="3 4">Marx 270</strain>
    </source>
</reference>
<evidence type="ECO:0000256" key="1">
    <source>
        <dbReference type="ARBA" id="ARBA00022884"/>
    </source>
</evidence>
<sequence>HESGGHWGRDTMKLALTDKYYTPKLDLAVMKVIQDCAKCKNFGTAKLNALLEPITRRHPFELLVGDYLSISTGKGGYHTLRLFLDTFSQHLWVTKFKTAGTAKTTVNSLATIFNSFTAPEMFMTDRGRHFDNKTLLLHVLKWLCAPNIGEDDNPETDWEKLPRTWPDHLNNVVHVLNNCILPSLKFSPKELLLGLVINTKRTALTHSITVPSPVDVAIHMAYAAQQRLDGYNEMVRHAIKRKKVFNHCVLQRQGAEVTFTRGQLVQVYRSDLD</sequence>
<dbReference type="GO" id="GO:0005634">
    <property type="term" value="C:nucleus"/>
    <property type="evidence" value="ECO:0007669"/>
    <property type="project" value="UniProtKB-ARBA"/>
</dbReference>
<dbReference type="InterPro" id="IPR041588">
    <property type="entry name" value="Integrase_H2C2"/>
</dbReference>
<organism evidence="3 4">
    <name type="scientific">Pisolithus tinctorius Marx 270</name>
    <dbReference type="NCBI Taxonomy" id="870435"/>
    <lineage>
        <taxon>Eukaryota</taxon>
        <taxon>Fungi</taxon>
        <taxon>Dikarya</taxon>
        <taxon>Basidiomycota</taxon>
        <taxon>Agaricomycotina</taxon>
        <taxon>Agaricomycetes</taxon>
        <taxon>Agaricomycetidae</taxon>
        <taxon>Boletales</taxon>
        <taxon>Sclerodermatineae</taxon>
        <taxon>Pisolithaceae</taxon>
        <taxon>Pisolithus</taxon>
    </lineage>
</organism>
<dbReference type="Pfam" id="PF17921">
    <property type="entry name" value="Integrase_H2C2"/>
    <property type="match status" value="1"/>
</dbReference>
<dbReference type="EMBL" id="KN832128">
    <property type="protein sequence ID" value="KIN93882.1"/>
    <property type="molecule type" value="Genomic_DNA"/>
</dbReference>
<dbReference type="InterPro" id="IPR050951">
    <property type="entry name" value="Retrovirus_Pol_polyprotein"/>
</dbReference>
<feature type="non-terminal residue" evidence="3">
    <location>
        <position position="273"/>
    </location>
</feature>
<name>A0A0C3I9X5_PISTI</name>
<dbReference type="SUPFAM" id="SSF53098">
    <property type="entry name" value="Ribonuclease H-like"/>
    <property type="match status" value="1"/>
</dbReference>
<dbReference type="Gene3D" id="3.30.420.10">
    <property type="entry name" value="Ribonuclease H-like superfamily/Ribonuclease H"/>
    <property type="match status" value="1"/>
</dbReference>
<dbReference type="GO" id="GO:0015074">
    <property type="term" value="P:DNA integration"/>
    <property type="evidence" value="ECO:0007669"/>
    <property type="project" value="InterPro"/>
</dbReference>
<dbReference type="HOGENOM" id="CLU_062664_0_0_1"/>
<protein>
    <recommendedName>
        <fullName evidence="2">Integrase catalytic domain-containing protein</fullName>
    </recommendedName>
</protein>
<feature type="non-terminal residue" evidence="3">
    <location>
        <position position="1"/>
    </location>
</feature>